<feature type="transmembrane region" description="Helical" evidence="1">
    <location>
        <begin position="72"/>
        <end position="93"/>
    </location>
</feature>
<evidence type="ECO:0000256" key="1">
    <source>
        <dbReference type="SAM" id="Phobius"/>
    </source>
</evidence>
<accession>A0ABS6B3J8</accession>
<protein>
    <recommendedName>
        <fullName evidence="4">DUF2568 domain-containing protein</fullName>
    </recommendedName>
</protein>
<dbReference type="RefSeq" id="WP_215920038.1">
    <property type="nucleotide sequence ID" value="NZ_JAHKNI010000008.1"/>
</dbReference>
<feature type="transmembrane region" description="Helical" evidence="1">
    <location>
        <begin position="20"/>
        <end position="37"/>
    </location>
</feature>
<feature type="transmembrane region" description="Helical" evidence="1">
    <location>
        <begin position="99"/>
        <end position="116"/>
    </location>
</feature>
<dbReference type="EMBL" id="JAHKNI010000008">
    <property type="protein sequence ID" value="MBU3064688.1"/>
    <property type="molecule type" value="Genomic_DNA"/>
</dbReference>
<organism evidence="2 3">
    <name type="scientific">Nocardia albiluteola</name>
    <dbReference type="NCBI Taxonomy" id="2842303"/>
    <lineage>
        <taxon>Bacteria</taxon>
        <taxon>Bacillati</taxon>
        <taxon>Actinomycetota</taxon>
        <taxon>Actinomycetes</taxon>
        <taxon>Mycobacteriales</taxon>
        <taxon>Nocardiaceae</taxon>
        <taxon>Nocardia</taxon>
    </lineage>
</organism>
<keyword evidence="1" id="KW-0472">Membrane</keyword>
<reference evidence="2 3" key="1">
    <citation type="submission" date="2021-06" db="EMBL/GenBank/DDBJ databases">
        <title>Actinomycetes sequencing.</title>
        <authorList>
            <person name="Shan Q."/>
        </authorList>
    </citation>
    <scope>NUCLEOTIDE SEQUENCE [LARGE SCALE GENOMIC DNA]</scope>
    <source>
        <strain evidence="2 3">NEAU-G5</strain>
    </source>
</reference>
<evidence type="ECO:0008006" key="4">
    <source>
        <dbReference type="Google" id="ProtNLM"/>
    </source>
</evidence>
<sequence length="128" mass="13918">MSERAATSPNLTDRGRIPAVLRVITELIAWVTLPWGLASYSPIWSVVALLVLIGLPALFATPGDKKQVSRPVPGFVTIAFMILQLAGAVWGVYLVLPRWALAAVCVLVVITTVAEIPRWRWLATARSS</sequence>
<keyword evidence="1" id="KW-0812">Transmembrane</keyword>
<keyword evidence="1" id="KW-1133">Transmembrane helix</keyword>
<name>A0ABS6B3J8_9NOCA</name>
<evidence type="ECO:0000313" key="3">
    <source>
        <dbReference type="Proteomes" id="UP000733379"/>
    </source>
</evidence>
<gene>
    <name evidence="2" type="ORF">KO481_24550</name>
</gene>
<feature type="transmembrane region" description="Helical" evidence="1">
    <location>
        <begin position="43"/>
        <end position="60"/>
    </location>
</feature>
<dbReference type="Proteomes" id="UP000733379">
    <property type="component" value="Unassembled WGS sequence"/>
</dbReference>
<comment type="caution">
    <text evidence="2">The sequence shown here is derived from an EMBL/GenBank/DDBJ whole genome shotgun (WGS) entry which is preliminary data.</text>
</comment>
<proteinExistence type="predicted"/>
<keyword evidence="3" id="KW-1185">Reference proteome</keyword>
<evidence type="ECO:0000313" key="2">
    <source>
        <dbReference type="EMBL" id="MBU3064688.1"/>
    </source>
</evidence>